<dbReference type="GeneID" id="78362879"/>
<dbReference type="InterPro" id="IPR024072">
    <property type="entry name" value="DHFR-like_dom_sf"/>
</dbReference>
<reference evidence="6" key="1">
    <citation type="submission" date="2017-05" db="EMBL/GenBank/DDBJ databases">
        <title>Improved OligoMM genomes.</title>
        <authorList>
            <person name="Garzetti D."/>
        </authorList>
    </citation>
    <scope>NUCLEOTIDE SEQUENCE [LARGE SCALE GENOMIC DNA]</scope>
    <source>
        <strain evidence="6">YL45</strain>
    </source>
</reference>
<comment type="pathway">
    <text evidence="1">Cofactor biosynthesis; riboflavin biosynthesis.</text>
</comment>
<dbReference type="Gene3D" id="3.40.430.10">
    <property type="entry name" value="Dihydrofolate Reductase, subunit A"/>
    <property type="match status" value="1"/>
</dbReference>
<keyword evidence="3" id="KW-0560">Oxidoreductase</keyword>
<sequence length="236" mass="25986">MKIICHMIMSADGRLISKYWSPLYNNSSDVSEVYEAVASKMPSDGWIVGRVTMAEYGEGIVEEKPVMEGPKTMHTTTFVGKREGRPLAVVFDPQGKLHYKASNLPTGEHIVAVLGSHVTRAYQKELEDVGVSYIMRTPGSKLEETKSALKHLEEDFGAKNMLLEGGAIINGNLLKMGLVDELSLIIYPGIDGKSDHPSIIECQCGEESPMEASKLELKSCETVGSGFVWIRYAIHH</sequence>
<organism evidence="5 6">
    <name type="scientific">Turicimonas muris</name>
    <dbReference type="NCBI Taxonomy" id="1796652"/>
    <lineage>
        <taxon>Bacteria</taxon>
        <taxon>Pseudomonadati</taxon>
        <taxon>Pseudomonadota</taxon>
        <taxon>Betaproteobacteria</taxon>
        <taxon>Burkholderiales</taxon>
        <taxon>Sutterellaceae</taxon>
        <taxon>Turicimonas</taxon>
    </lineage>
</organism>
<dbReference type="Proteomes" id="UP000214610">
    <property type="component" value="Unassembled WGS sequence"/>
</dbReference>
<comment type="caution">
    <text evidence="5">The sequence shown here is derived from an EMBL/GenBank/DDBJ whole genome shotgun (WGS) entry which is preliminary data.</text>
</comment>
<dbReference type="SUPFAM" id="SSF53597">
    <property type="entry name" value="Dihydrofolate reductase-like"/>
    <property type="match status" value="1"/>
</dbReference>
<dbReference type="InterPro" id="IPR050765">
    <property type="entry name" value="Riboflavin_Biosynth_HTPR"/>
</dbReference>
<name>A0A227KAP0_9BURK</name>
<proteinExistence type="predicted"/>
<evidence type="ECO:0000256" key="1">
    <source>
        <dbReference type="ARBA" id="ARBA00005104"/>
    </source>
</evidence>
<dbReference type="Pfam" id="PF01872">
    <property type="entry name" value="RibD_C"/>
    <property type="match status" value="1"/>
</dbReference>
<dbReference type="RefSeq" id="WP_066595448.1">
    <property type="nucleotide sequence ID" value="NZ_CAJTBZ010000024.1"/>
</dbReference>
<feature type="domain" description="Bacterial bifunctional deaminase-reductase C-terminal" evidence="4">
    <location>
        <begin position="2"/>
        <end position="228"/>
    </location>
</feature>
<keyword evidence="6" id="KW-1185">Reference proteome</keyword>
<protein>
    <submittedName>
        <fullName evidence="5">Riboflavin deaminase</fullName>
    </submittedName>
</protein>
<dbReference type="AlphaFoldDB" id="A0A227KAP0"/>
<dbReference type="PANTHER" id="PTHR38011">
    <property type="entry name" value="DIHYDROFOLATE REDUCTASE FAMILY PROTEIN (AFU_ORTHOLOGUE AFUA_8G06820)"/>
    <property type="match status" value="1"/>
</dbReference>
<gene>
    <name evidence="5" type="ORF">ADH67_12810</name>
</gene>
<evidence type="ECO:0000256" key="2">
    <source>
        <dbReference type="ARBA" id="ARBA00022857"/>
    </source>
</evidence>
<keyword evidence="2" id="KW-0521">NADP</keyword>
<dbReference type="EMBL" id="NHMP01000015">
    <property type="protein sequence ID" value="OXE44279.1"/>
    <property type="molecule type" value="Genomic_DNA"/>
</dbReference>
<dbReference type="PANTHER" id="PTHR38011:SF7">
    <property type="entry name" value="2,5-DIAMINO-6-RIBOSYLAMINO-4(3H)-PYRIMIDINONE 5'-PHOSPHATE REDUCTASE"/>
    <property type="match status" value="1"/>
</dbReference>
<evidence type="ECO:0000313" key="6">
    <source>
        <dbReference type="Proteomes" id="UP000214610"/>
    </source>
</evidence>
<evidence type="ECO:0000313" key="5">
    <source>
        <dbReference type="EMBL" id="OXE44279.1"/>
    </source>
</evidence>
<dbReference type="InterPro" id="IPR002734">
    <property type="entry name" value="RibDG_C"/>
</dbReference>
<evidence type="ECO:0000259" key="4">
    <source>
        <dbReference type="Pfam" id="PF01872"/>
    </source>
</evidence>
<accession>A0A227KAP0</accession>
<evidence type="ECO:0000256" key="3">
    <source>
        <dbReference type="ARBA" id="ARBA00023002"/>
    </source>
</evidence>
<dbReference type="GO" id="GO:0008703">
    <property type="term" value="F:5-amino-6-(5-phosphoribosylamino)uracil reductase activity"/>
    <property type="evidence" value="ECO:0007669"/>
    <property type="project" value="InterPro"/>
</dbReference>
<dbReference type="GO" id="GO:0009231">
    <property type="term" value="P:riboflavin biosynthetic process"/>
    <property type="evidence" value="ECO:0007669"/>
    <property type="project" value="InterPro"/>
</dbReference>